<evidence type="ECO:0000259" key="3">
    <source>
        <dbReference type="PROSITE" id="PS51846"/>
    </source>
</evidence>
<dbReference type="GO" id="GO:0010960">
    <property type="term" value="P:magnesium ion homeostasis"/>
    <property type="evidence" value="ECO:0007669"/>
    <property type="project" value="InterPro"/>
</dbReference>
<dbReference type="PROSITE" id="PS51846">
    <property type="entry name" value="CNNM"/>
    <property type="match status" value="1"/>
</dbReference>
<feature type="transmembrane region" description="Helical" evidence="2">
    <location>
        <begin position="327"/>
        <end position="345"/>
    </location>
</feature>
<keyword evidence="1 2" id="KW-0472">Membrane</keyword>
<evidence type="ECO:0000313" key="4">
    <source>
        <dbReference type="EMBL" id="KAG8234777.1"/>
    </source>
</evidence>
<evidence type="ECO:0000256" key="2">
    <source>
        <dbReference type="SAM" id="Phobius"/>
    </source>
</evidence>
<name>A0A8K0KHS4_LADFU</name>
<dbReference type="AlphaFoldDB" id="A0A8K0KHS4"/>
<reference evidence="4" key="2">
    <citation type="submission" date="2017-10" db="EMBL/GenBank/DDBJ databases">
        <title>Ladona fulva Genome sequencing and assembly.</title>
        <authorList>
            <person name="Murali S."/>
            <person name="Richards S."/>
            <person name="Bandaranaike D."/>
            <person name="Bellair M."/>
            <person name="Blankenburg K."/>
            <person name="Chao H."/>
            <person name="Dinh H."/>
            <person name="Doddapaneni H."/>
            <person name="Dugan-Rocha S."/>
            <person name="Elkadiri S."/>
            <person name="Gnanaolivu R."/>
            <person name="Hernandez B."/>
            <person name="Skinner E."/>
            <person name="Javaid M."/>
            <person name="Lee S."/>
            <person name="Li M."/>
            <person name="Ming W."/>
            <person name="Munidasa M."/>
            <person name="Muniz J."/>
            <person name="Nguyen L."/>
            <person name="Hughes D."/>
            <person name="Osuji N."/>
            <person name="Pu L.-L."/>
            <person name="Puazo M."/>
            <person name="Qu C."/>
            <person name="Quiroz J."/>
            <person name="Raj R."/>
            <person name="Weissenberger G."/>
            <person name="Xin Y."/>
            <person name="Zou X."/>
            <person name="Han Y."/>
            <person name="Worley K."/>
            <person name="Muzny D."/>
            <person name="Gibbs R."/>
        </authorList>
    </citation>
    <scope>NUCLEOTIDE SEQUENCE</scope>
    <source>
        <strain evidence="4">Sampled in the wild</strain>
    </source>
</reference>
<dbReference type="PANTHER" id="PTHR12064">
    <property type="entry name" value="METAL TRANSPORTER CNNM"/>
    <property type="match status" value="1"/>
</dbReference>
<keyword evidence="5" id="KW-1185">Reference proteome</keyword>
<dbReference type="Gene3D" id="3.10.580.10">
    <property type="entry name" value="CBS-domain"/>
    <property type="match status" value="1"/>
</dbReference>
<feature type="transmembrane region" description="Helical" evidence="2">
    <location>
        <begin position="294"/>
        <end position="315"/>
    </location>
</feature>
<evidence type="ECO:0000313" key="5">
    <source>
        <dbReference type="Proteomes" id="UP000792457"/>
    </source>
</evidence>
<keyword evidence="1 2" id="KW-0812">Transmembrane</keyword>
<dbReference type="Proteomes" id="UP000792457">
    <property type="component" value="Unassembled WGS sequence"/>
</dbReference>
<dbReference type="InterPro" id="IPR045095">
    <property type="entry name" value="ACDP"/>
</dbReference>
<reference evidence="4" key="1">
    <citation type="submission" date="2013-04" db="EMBL/GenBank/DDBJ databases">
        <authorList>
            <person name="Qu J."/>
            <person name="Murali S.C."/>
            <person name="Bandaranaike D."/>
            <person name="Bellair M."/>
            <person name="Blankenburg K."/>
            <person name="Chao H."/>
            <person name="Dinh H."/>
            <person name="Doddapaneni H."/>
            <person name="Downs B."/>
            <person name="Dugan-Rocha S."/>
            <person name="Elkadiri S."/>
            <person name="Gnanaolivu R.D."/>
            <person name="Hernandez B."/>
            <person name="Javaid M."/>
            <person name="Jayaseelan J.C."/>
            <person name="Lee S."/>
            <person name="Li M."/>
            <person name="Ming W."/>
            <person name="Munidasa M."/>
            <person name="Muniz J."/>
            <person name="Nguyen L."/>
            <person name="Ongeri F."/>
            <person name="Osuji N."/>
            <person name="Pu L.-L."/>
            <person name="Puazo M."/>
            <person name="Qu C."/>
            <person name="Quiroz J."/>
            <person name="Raj R."/>
            <person name="Weissenberger G."/>
            <person name="Xin Y."/>
            <person name="Zou X."/>
            <person name="Han Y."/>
            <person name="Richards S."/>
            <person name="Worley K."/>
            <person name="Muzny D."/>
            <person name="Gibbs R."/>
        </authorList>
    </citation>
    <scope>NUCLEOTIDE SEQUENCE</scope>
    <source>
        <strain evidence="4">Sampled in the wild</strain>
    </source>
</reference>
<dbReference type="InterPro" id="IPR029526">
    <property type="entry name" value="PGBD"/>
</dbReference>
<accession>A0A8K0KHS4</accession>
<dbReference type="InterPro" id="IPR002550">
    <property type="entry name" value="CNNM"/>
</dbReference>
<proteinExistence type="predicted"/>
<sequence>MLLPPGNPAGTNFFLCLKHSNSSAAMWTHQGSSLWMQLRSYDRLLPIWLSGVIIVVLLCLSGLFSGLNLGLMALDRTELKIVANTGTEKERKYARAIDPVRSHGNYLLCSFALLDELREKGIRATGTIRENRIGKCTLMSAKELEKFPRGYNDYRFESNNEIFIVRWKDNKCVAVATNIDTLEPTVQVMRWCKEKSAKAYVPQPDLINNYNKYMGGVDMYDWLLEKHAIAIKGIKGHMALVHRVNAEGEGDPFYETVGLVTLEDVIEELIHLLLGNVLVNSTLTILMDDLTSGLVAVIFSTLAIVIFGEIIPQAICSRHGLAVGAKTVYITKLFMVLTFPLSFPISKILDRLLGKEIGNVYNRERLKELVKTTLASNPLD</sequence>
<dbReference type="GO" id="GO:0022857">
    <property type="term" value="F:transmembrane transporter activity"/>
    <property type="evidence" value="ECO:0007669"/>
    <property type="project" value="TreeGrafter"/>
</dbReference>
<evidence type="ECO:0000256" key="1">
    <source>
        <dbReference type="PROSITE-ProRule" id="PRU01193"/>
    </source>
</evidence>
<dbReference type="OrthoDB" id="5353557at2759"/>
<dbReference type="Pfam" id="PF13843">
    <property type="entry name" value="DDE_Tnp_1_7"/>
    <property type="match status" value="1"/>
</dbReference>
<keyword evidence="1 2" id="KW-1133">Transmembrane helix</keyword>
<comment type="caution">
    <text evidence="4">The sequence shown here is derived from an EMBL/GenBank/DDBJ whole genome shotgun (WGS) entry which is preliminary data.</text>
</comment>
<organism evidence="4 5">
    <name type="scientific">Ladona fulva</name>
    <name type="common">Scarce chaser dragonfly</name>
    <name type="synonym">Libellula fulva</name>
    <dbReference type="NCBI Taxonomy" id="123851"/>
    <lineage>
        <taxon>Eukaryota</taxon>
        <taxon>Metazoa</taxon>
        <taxon>Ecdysozoa</taxon>
        <taxon>Arthropoda</taxon>
        <taxon>Hexapoda</taxon>
        <taxon>Insecta</taxon>
        <taxon>Pterygota</taxon>
        <taxon>Palaeoptera</taxon>
        <taxon>Odonata</taxon>
        <taxon>Epiprocta</taxon>
        <taxon>Anisoptera</taxon>
        <taxon>Libelluloidea</taxon>
        <taxon>Libellulidae</taxon>
        <taxon>Ladona</taxon>
    </lineage>
</organism>
<dbReference type="InterPro" id="IPR046342">
    <property type="entry name" value="CBS_dom_sf"/>
</dbReference>
<feature type="transmembrane region" description="Helical" evidence="2">
    <location>
        <begin position="45"/>
        <end position="71"/>
    </location>
</feature>
<dbReference type="PANTHER" id="PTHR12064:SF94">
    <property type="entry name" value="UNEXTENDED PROTEIN"/>
    <property type="match status" value="1"/>
</dbReference>
<feature type="domain" description="CNNM transmembrane" evidence="3">
    <location>
        <begin position="43"/>
        <end position="380"/>
    </location>
</feature>
<dbReference type="Pfam" id="PF01595">
    <property type="entry name" value="CNNM"/>
    <property type="match status" value="1"/>
</dbReference>
<dbReference type="GO" id="GO:0005886">
    <property type="term" value="C:plasma membrane"/>
    <property type="evidence" value="ECO:0007669"/>
    <property type="project" value="TreeGrafter"/>
</dbReference>
<gene>
    <name evidence="4" type="ORF">J437_LFUL006609</name>
</gene>
<protein>
    <recommendedName>
        <fullName evidence="3">CNNM transmembrane domain-containing protein</fullName>
    </recommendedName>
</protein>
<dbReference type="EMBL" id="KZ308844">
    <property type="protein sequence ID" value="KAG8234777.1"/>
    <property type="molecule type" value="Genomic_DNA"/>
</dbReference>